<dbReference type="AlphaFoldDB" id="L7U5R9"/>
<protein>
    <submittedName>
        <fullName evidence="2">Uncharacterized protein</fullName>
    </submittedName>
</protein>
<evidence type="ECO:0000313" key="2">
    <source>
        <dbReference type="EMBL" id="AGC43205.1"/>
    </source>
</evidence>
<feature type="region of interest" description="Disordered" evidence="1">
    <location>
        <begin position="1"/>
        <end position="21"/>
    </location>
</feature>
<evidence type="ECO:0000256" key="1">
    <source>
        <dbReference type="SAM" id="MobiDB-lite"/>
    </source>
</evidence>
<sequence>MSSSAAAATTPPPLPTPPSTTDIIGIPVAGALDVDGDNGEFRLIQMGGSMALVGVNDDDNIQGYFSSATAAYNSRPQGNPKRLDPWTSFSLQKDSLQSSINFQTTKRLGVVARQDALYVFWIDSKNSYLYAARFAPGVHRATTDWCQVCLPASAAGGNPAGVKISSNGVSAGVGQGESEILLNYVAWDSTHNTVQVYHLVLDTNFYNPFTNNWVSQVPTWSLTAPVTSPAQSSGNISHLDIRTILVSQPGATTTAPSVNCVIAALWDDHNVTATTFSWTLDATCHARPSNAPAPMLIAWPNSVKSRKAKGPALAVDPAGRLVALFADHNKADAISIAVVQDIRPLRQLDTTAAPVWKEYGKLFPSTNEDTEGPISMCFSFGNTPESSSQGTTLLPIILGLAWVRLASSSVGSPIQMTSLKYGDFKVQTALHPPKQENAGKRLLTAICDPFPMPVPAPEVWDNTSPDGMADWNMFDYEMNTTQEDVVLNDINFSASLGFQYTTKATAAAGVDMFAGFQTGISGGITVKAGASGHFAWQDGKFTAQSIKVQTKSYRHPYFPLGDPSPYLVRPYGCYFGRSMFWLRSQYGTAANLAFNQDSTFNPAPLLVAHWPVASEDADETAAGDYFTYACTPGVVDSYTEAAINARMFSLYTECVNRLASQGKTPQQIQQIFTAPDGTDLSTFYTGQNYVAAVIAKYGTPTNLNGQKYLKFAMSGGSVCDGQYRVTNSETSGFGVHLDINLYAGFLETAKIGPNDNMGVSATEEIYTGGTFDFSFSFKRDSTSTTSSGVGVYTYLNTLAPTQSMSARLYILKEAYLWALELKYFPAIARDWYLQALANAKAQGEFTSPLDEPNMDMLAGTTSADNLLLYEQSLPTRFMFVVTGWDQGPLALAPVNVPKDLPGGYDITTFNSGVGDSAPFNLPGPCDVAYGANGKFRFIPGVTGSITFNAATFGDPQSGGANKGYYRQVGYPNRSTYNVTQDFTQVCDEGSSYNVGDEPTTVAFGTGTQWNVVGGLTGNVNASDNVFGDPAYQQGKQLRILPK</sequence>
<dbReference type="RefSeq" id="WP_015347467.1">
    <property type="nucleotide sequence ID" value="NC_020126.1"/>
</dbReference>
<name>L7U5R9_MYXSD</name>
<gene>
    <name evidence="2" type="ordered locus">MYSTI_01873</name>
</gene>
<dbReference type="EMBL" id="CP004025">
    <property type="protein sequence ID" value="AGC43205.1"/>
    <property type="molecule type" value="Genomic_DNA"/>
</dbReference>
<dbReference type="Proteomes" id="UP000011131">
    <property type="component" value="Chromosome"/>
</dbReference>
<dbReference type="STRING" id="1278073.MYSTI_01873"/>
<accession>L7U5R9</accession>
<dbReference type="HOGENOM" id="CLU_292370_0_0_7"/>
<reference evidence="2 3" key="1">
    <citation type="journal article" date="2013" name="Genome Announc.">
        <title>Complete genome sequence of Myxococcus stipitatus strain DSM 14675, a fruiting myxobacterium.</title>
        <authorList>
            <person name="Huntley S."/>
            <person name="Kneip S."/>
            <person name="Treuner-Lange A."/>
            <person name="Sogaard-Andersen L."/>
        </authorList>
    </citation>
    <scope>NUCLEOTIDE SEQUENCE [LARGE SCALE GENOMIC DNA]</scope>
    <source>
        <strain evidence="3">DSM 14675 / JCM 12634 / Mx s8</strain>
    </source>
</reference>
<proteinExistence type="predicted"/>
<dbReference type="OrthoDB" id="5476553at2"/>
<organism evidence="2 3">
    <name type="scientific">Myxococcus stipitatus (strain DSM 14675 / JCM 12634 / Mx s8)</name>
    <dbReference type="NCBI Taxonomy" id="1278073"/>
    <lineage>
        <taxon>Bacteria</taxon>
        <taxon>Pseudomonadati</taxon>
        <taxon>Myxococcota</taxon>
        <taxon>Myxococcia</taxon>
        <taxon>Myxococcales</taxon>
        <taxon>Cystobacterineae</taxon>
        <taxon>Myxococcaceae</taxon>
        <taxon>Myxococcus</taxon>
    </lineage>
</organism>
<evidence type="ECO:0000313" key="3">
    <source>
        <dbReference type="Proteomes" id="UP000011131"/>
    </source>
</evidence>
<dbReference type="PATRIC" id="fig|1278073.3.peg.1924"/>
<dbReference type="KEGG" id="msd:MYSTI_01873"/>
<keyword evidence="3" id="KW-1185">Reference proteome</keyword>